<dbReference type="Proteomes" id="UP000828941">
    <property type="component" value="Chromosome 5"/>
</dbReference>
<accession>A0ACB9PBL2</accession>
<comment type="caution">
    <text evidence="1">The sequence shown here is derived from an EMBL/GenBank/DDBJ whole genome shotgun (WGS) entry which is preliminary data.</text>
</comment>
<proteinExistence type="predicted"/>
<organism evidence="1 2">
    <name type="scientific">Bauhinia variegata</name>
    <name type="common">Purple orchid tree</name>
    <name type="synonym">Phanera variegata</name>
    <dbReference type="NCBI Taxonomy" id="167791"/>
    <lineage>
        <taxon>Eukaryota</taxon>
        <taxon>Viridiplantae</taxon>
        <taxon>Streptophyta</taxon>
        <taxon>Embryophyta</taxon>
        <taxon>Tracheophyta</taxon>
        <taxon>Spermatophyta</taxon>
        <taxon>Magnoliopsida</taxon>
        <taxon>eudicotyledons</taxon>
        <taxon>Gunneridae</taxon>
        <taxon>Pentapetalae</taxon>
        <taxon>rosids</taxon>
        <taxon>fabids</taxon>
        <taxon>Fabales</taxon>
        <taxon>Fabaceae</taxon>
        <taxon>Cercidoideae</taxon>
        <taxon>Cercideae</taxon>
        <taxon>Bauhiniinae</taxon>
        <taxon>Bauhinia</taxon>
    </lineage>
</organism>
<name>A0ACB9PBL2_BAUVA</name>
<sequence>MMKSPMLLNATFFFLFVLLGQTRPPSRAINLFDVDGNPIRSGVTYYMLPMASGRGGGPTLAKTGSDTCPLTVVQDANSTSPGFPVRLSDAEDVYYVAEGYPV</sequence>
<keyword evidence="2" id="KW-1185">Reference proteome</keyword>
<protein>
    <submittedName>
        <fullName evidence="1">Uncharacterized protein</fullName>
    </submittedName>
</protein>
<evidence type="ECO:0000313" key="1">
    <source>
        <dbReference type="EMBL" id="KAI4346214.1"/>
    </source>
</evidence>
<gene>
    <name evidence="1" type="ORF">L6164_013283</name>
</gene>
<dbReference type="EMBL" id="CM039430">
    <property type="protein sequence ID" value="KAI4346214.1"/>
    <property type="molecule type" value="Genomic_DNA"/>
</dbReference>
<reference evidence="1 2" key="1">
    <citation type="journal article" date="2022" name="DNA Res.">
        <title>Chromosomal-level genome assembly of the orchid tree Bauhinia variegata (Leguminosae; Cercidoideae) supports the allotetraploid origin hypothesis of Bauhinia.</title>
        <authorList>
            <person name="Zhong Y."/>
            <person name="Chen Y."/>
            <person name="Zheng D."/>
            <person name="Pang J."/>
            <person name="Liu Y."/>
            <person name="Luo S."/>
            <person name="Meng S."/>
            <person name="Qian L."/>
            <person name="Wei D."/>
            <person name="Dai S."/>
            <person name="Zhou R."/>
        </authorList>
    </citation>
    <scope>NUCLEOTIDE SEQUENCE [LARGE SCALE GENOMIC DNA]</scope>
    <source>
        <strain evidence="1">BV-YZ2020</strain>
    </source>
</reference>
<evidence type="ECO:0000313" key="2">
    <source>
        <dbReference type="Proteomes" id="UP000828941"/>
    </source>
</evidence>